<dbReference type="EMBL" id="AGEJ01000027">
    <property type="protein sequence ID" value="EMD15947.1"/>
    <property type="molecule type" value="Genomic_DNA"/>
</dbReference>
<dbReference type="Proteomes" id="UP000011758">
    <property type="component" value="Unassembled WGS sequence"/>
</dbReference>
<dbReference type="AlphaFoldDB" id="M2P6Q5"/>
<keyword evidence="3" id="KW-1185">Reference proteome</keyword>
<dbReference type="BioCyc" id="ECAT999415-HMP:GTTI-1845-MONOMER"/>
<gene>
    <name evidence="2" type="ORF">HMPREF9943_01780</name>
</gene>
<comment type="caution">
    <text evidence="2">The sequence shown here is derived from an EMBL/GenBank/DDBJ whole genome shotgun (WGS) entry which is preliminary data.</text>
</comment>
<protein>
    <recommendedName>
        <fullName evidence="1">Sensor histidine kinase NatK-like C-terminal domain-containing protein</fullName>
    </recommendedName>
</protein>
<accession>M2P6Q5</accession>
<evidence type="ECO:0000313" key="2">
    <source>
        <dbReference type="EMBL" id="EMD15947.1"/>
    </source>
</evidence>
<sequence length="69" mass="8197">MIKNTCITDPLISNISLQSTKQDKDSHGYGIKTIKNIVDKYHGTMHYEYSIYYFTCIFIYSIKFKEEYI</sequence>
<dbReference type="OrthoDB" id="1656012at2"/>
<feature type="domain" description="Sensor histidine kinase NatK-like C-terminal" evidence="1">
    <location>
        <begin position="2"/>
        <end position="50"/>
    </location>
</feature>
<dbReference type="InterPro" id="IPR032834">
    <property type="entry name" value="NatK-like_C"/>
</dbReference>
<name>M2P6Q5_9FIRM</name>
<dbReference type="RefSeq" id="WP_004804239.1">
    <property type="nucleotide sequence ID" value="NZ_KB446650.1"/>
</dbReference>
<dbReference type="Pfam" id="PF14501">
    <property type="entry name" value="HATPase_c_5"/>
    <property type="match status" value="1"/>
</dbReference>
<evidence type="ECO:0000259" key="1">
    <source>
        <dbReference type="Pfam" id="PF14501"/>
    </source>
</evidence>
<reference evidence="2 3" key="1">
    <citation type="submission" date="2013-02" db="EMBL/GenBank/DDBJ databases">
        <title>The Genome Sequence of Lactobacillus catenaformis F0143.</title>
        <authorList>
            <consortium name="The Broad Institute Genome Sequencing Platform"/>
            <person name="Earl A."/>
            <person name="Ward D."/>
            <person name="Feldgarden M."/>
            <person name="Gevers D."/>
            <person name="Izard J."/>
            <person name="Blanton J.M."/>
            <person name="Mathney J."/>
            <person name="Dewhirst F.E."/>
            <person name="Young S.K."/>
            <person name="Zeng Q."/>
            <person name="Gargeya S."/>
            <person name="Fitzgerald M."/>
            <person name="Haas B."/>
            <person name="Abouelleil A."/>
            <person name="Alvarado L."/>
            <person name="Arachchi H.M."/>
            <person name="Berlin A."/>
            <person name="Chapman S.B."/>
            <person name="Gearin G."/>
            <person name="Goldberg J."/>
            <person name="Griggs A."/>
            <person name="Gujja S."/>
            <person name="Hansen M."/>
            <person name="Heiman D."/>
            <person name="Howarth C."/>
            <person name="Larimer J."/>
            <person name="Lui A."/>
            <person name="MacDonald P.J.P."/>
            <person name="McCowen C."/>
            <person name="Montmayeur A."/>
            <person name="Murphy C."/>
            <person name="Neiman D."/>
            <person name="Pearson M."/>
            <person name="Priest M."/>
            <person name="Roberts A."/>
            <person name="Saif S."/>
            <person name="Shea T."/>
            <person name="Sisk P."/>
            <person name="Stolte C."/>
            <person name="Sykes S."/>
            <person name="Wortman J."/>
            <person name="Nusbaum C."/>
            <person name="Birren B."/>
        </authorList>
    </citation>
    <scope>NUCLEOTIDE SEQUENCE [LARGE SCALE GENOMIC DNA]</scope>
    <source>
        <strain evidence="2 3">OT 569</strain>
    </source>
</reference>
<organism evidence="2 3">
    <name type="scientific">Eggerthia catenaformis OT 569 = DSM 20559</name>
    <dbReference type="NCBI Taxonomy" id="999415"/>
    <lineage>
        <taxon>Bacteria</taxon>
        <taxon>Bacillati</taxon>
        <taxon>Bacillota</taxon>
        <taxon>Erysipelotrichia</taxon>
        <taxon>Erysipelotrichales</taxon>
        <taxon>Coprobacillaceae</taxon>
        <taxon>Eggerthia</taxon>
    </lineage>
</organism>
<evidence type="ECO:0000313" key="3">
    <source>
        <dbReference type="Proteomes" id="UP000011758"/>
    </source>
</evidence>
<proteinExistence type="predicted"/>